<evidence type="ECO:0000313" key="1">
    <source>
        <dbReference type="EnsemblMetazoa" id="ACOM040148-PA.1"/>
    </source>
</evidence>
<proteinExistence type="predicted"/>
<dbReference type="EnsemblMetazoa" id="ACOM040148-RA">
    <property type="protein sequence ID" value="ACOM040148-PA.1"/>
    <property type="gene ID" value="ACOM040148"/>
</dbReference>
<sequence length="158" mass="16549">MDEALPVTGSYRVQPAARDHTLGGFGGAPGSCSIARRYGSLCSSAIEWKCSSMLAPRSGGSFTSTSGSRAGLDASIPCRSRSSRNDFTSVGLAGACRPCCAVGRKICLRGPRSSGGLAGGGFGATFSRRTVLWGRMSDCEGVTTPYQRRWASSRIMHK</sequence>
<organism evidence="1">
    <name type="scientific">Anopheles coluzzii</name>
    <name type="common">African malaria mosquito</name>
    <dbReference type="NCBI Taxonomy" id="1518534"/>
    <lineage>
        <taxon>Eukaryota</taxon>
        <taxon>Metazoa</taxon>
        <taxon>Ecdysozoa</taxon>
        <taxon>Arthropoda</taxon>
        <taxon>Hexapoda</taxon>
        <taxon>Insecta</taxon>
        <taxon>Pterygota</taxon>
        <taxon>Neoptera</taxon>
        <taxon>Endopterygota</taxon>
        <taxon>Diptera</taxon>
        <taxon>Nematocera</taxon>
        <taxon>Culicoidea</taxon>
        <taxon>Culicidae</taxon>
        <taxon>Anophelinae</taxon>
        <taxon>Anopheles</taxon>
    </lineage>
</organism>
<dbReference type="AlphaFoldDB" id="A0A8W7PZS9"/>
<name>A0A8W7PZS9_ANOCL</name>
<protein>
    <submittedName>
        <fullName evidence="1">Uncharacterized protein</fullName>
    </submittedName>
</protein>
<accession>A0A8W7PZS9</accession>
<reference evidence="1" key="1">
    <citation type="submission" date="2022-08" db="UniProtKB">
        <authorList>
            <consortium name="EnsemblMetazoa"/>
        </authorList>
    </citation>
    <scope>IDENTIFICATION</scope>
</reference>
<dbReference type="Proteomes" id="UP000075882">
    <property type="component" value="Unassembled WGS sequence"/>
</dbReference>